<evidence type="ECO:0000256" key="5">
    <source>
        <dbReference type="ARBA" id="ARBA00022989"/>
    </source>
</evidence>
<dbReference type="InterPro" id="IPR050171">
    <property type="entry name" value="MFS_Transporters"/>
</dbReference>
<dbReference type="Proteomes" id="UP000217446">
    <property type="component" value="Unassembled WGS sequence"/>
</dbReference>
<dbReference type="InterPro" id="IPR036259">
    <property type="entry name" value="MFS_trans_sf"/>
</dbReference>
<feature type="transmembrane region" description="Helical" evidence="7">
    <location>
        <begin position="53"/>
        <end position="71"/>
    </location>
</feature>
<evidence type="ECO:0000256" key="7">
    <source>
        <dbReference type="SAM" id="Phobius"/>
    </source>
</evidence>
<dbReference type="GO" id="GO:0022857">
    <property type="term" value="F:transmembrane transporter activity"/>
    <property type="evidence" value="ECO:0007669"/>
    <property type="project" value="InterPro"/>
</dbReference>
<dbReference type="Gene3D" id="1.20.1250.20">
    <property type="entry name" value="MFS general substrate transporter like domains"/>
    <property type="match status" value="1"/>
</dbReference>
<feature type="transmembrane region" description="Helical" evidence="7">
    <location>
        <begin position="293"/>
        <end position="310"/>
    </location>
</feature>
<evidence type="ECO:0000256" key="1">
    <source>
        <dbReference type="ARBA" id="ARBA00004651"/>
    </source>
</evidence>
<keyword evidence="3" id="KW-1003">Cell membrane</keyword>
<reference evidence="9" key="1">
    <citation type="submission" date="2017-05" db="EMBL/GenBank/DDBJ databases">
        <title>Streptomyces olivochromogenes NBRC 3561 whole genome shotgun sequence.</title>
        <authorList>
            <person name="Dohra H."/>
            <person name="Kodani S."/>
        </authorList>
    </citation>
    <scope>NUCLEOTIDE SEQUENCE [LARGE SCALE GENOMIC DNA]</scope>
    <source>
        <strain evidence="9">NBRC 3561</strain>
    </source>
</reference>
<comment type="caution">
    <text evidence="8">The sequence shown here is derived from an EMBL/GenBank/DDBJ whole genome shotgun (WGS) entry which is preliminary data.</text>
</comment>
<dbReference type="STRING" id="1963.AQJ27_12390"/>
<dbReference type="Pfam" id="PF07690">
    <property type="entry name" value="MFS_1"/>
    <property type="match status" value="1"/>
</dbReference>
<evidence type="ECO:0000256" key="3">
    <source>
        <dbReference type="ARBA" id="ARBA00022475"/>
    </source>
</evidence>
<keyword evidence="2" id="KW-0813">Transport</keyword>
<dbReference type="PANTHER" id="PTHR23517">
    <property type="entry name" value="RESISTANCE PROTEIN MDTM, PUTATIVE-RELATED-RELATED"/>
    <property type="match status" value="1"/>
</dbReference>
<dbReference type="InterPro" id="IPR011701">
    <property type="entry name" value="MFS"/>
</dbReference>
<keyword evidence="6 7" id="KW-0472">Membrane</keyword>
<feature type="transmembrane region" description="Helical" evidence="7">
    <location>
        <begin position="263"/>
        <end position="281"/>
    </location>
</feature>
<protein>
    <submittedName>
        <fullName evidence="8">Membrane protein</fullName>
    </submittedName>
</protein>
<keyword evidence="5 7" id="KW-1133">Transmembrane helix</keyword>
<dbReference type="GO" id="GO:0005886">
    <property type="term" value="C:plasma membrane"/>
    <property type="evidence" value="ECO:0007669"/>
    <property type="project" value="UniProtKB-SubCell"/>
</dbReference>
<keyword evidence="9" id="KW-1185">Reference proteome</keyword>
<dbReference type="AlphaFoldDB" id="A0A250VLQ3"/>
<dbReference type="EMBL" id="BDQI01000017">
    <property type="protein sequence ID" value="GAX55071.1"/>
    <property type="molecule type" value="Genomic_DNA"/>
</dbReference>
<accession>A0A250VLQ3</accession>
<keyword evidence="4 7" id="KW-0812">Transmembrane</keyword>
<gene>
    <name evidence="8" type="ORF">SO3561_06625</name>
</gene>
<name>A0A250VLQ3_STROL</name>
<dbReference type="PANTHER" id="PTHR23517:SF2">
    <property type="entry name" value="MULTIDRUG RESISTANCE PROTEIN MDTH"/>
    <property type="match status" value="1"/>
</dbReference>
<evidence type="ECO:0000256" key="4">
    <source>
        <dbReference type="ARBA" id="ARBA00022692"/>
    </source>
</evidence>
<proteinExistence type="predicted"/>
<evidence type="ECO:0000313" key="9">
    <source>
        <dbReference type="Proteomes" id="UP000217446"/>
    </source>
</evidence>
<comment type="subcellular location">
    <subcellularLocation>
        <location evidence="1">Cell membrane</location>
        <topology evidence="1">Multi-pass membrane protein</topology>
    </subcellularLocation>
</comment>
<organism evidence="8 9">
    <name type="scientific">Streptomyces olivochromogenes</name>
    <dbReference type="NCBI Taxonomy" id="1963"/>
    <lineage>
        <taxon>Bacteria</taxon>
        <taxon>Bacillati</taxon>
        <taxon>Actinomycetota</taxon>
        <taxon>Actinomycetes</taxon>
        <taxon>Kitasatosporales</taxon>
        <taxon>Streptomycetaceae</taxon>
        <taxon>Streptomyces</taxon>
    </lineage>
</organism>
<evidence type="ECO:0000256" key="6">
    <source>
        <dbReference type="ARBA" id="ARBA00023136"/>
    </source>
</evidence>
<feature type="transmembrane region" description="Helical" evidence="7">
    <location>
        <begin position="149"/>
        <end position="168"/>
    </location>
</feature>
<evidence type="ECO:0000313" key="8">
    <source>
        <dbReference type="EMBL" id="GAX55071.1"/>
    </source>
</evidence>
<sequence length="424" mass="43664">MGPISRAAAWSKRIPGGPDGRRMLWIALVDRTGSGLWAAVSVLYFTYVTGLSVAQVGTLAAVSGAIGIAGAPLGGRIADRLPLTRVLISLQILRALASLALLTTDNYALLLAFSAAGSFGDRAASVLTKLYATRVSGPDRVRYQAVTRTVANAGWALGGLSAAAALTIGTTTAYQWLLTGDALSFVAAALLTVRCAEPPSPARMIATSKDPAPATRPANPWRDRGYLAYVATETVLFLDDAVFKVGLPLWIAHSDQVPHGLAPLLMVLNNLMVVALQVPLARFGATTAAARSLLLPLSAAFALGGVALALSATGGAFTATLFLTTSAVAFTVAEMLHATVSWELSVALAPGTAQGAYLGVHGLAQSAQRSIGPLAVTAAIATGPLGWTAFGATIAVTCVFQHHLVRDQLSRAALSVPPVTVSEH</sequence>
<dbReference type="SUPFAM" id="SSF103473">
    <property type="entry name" value="MFS general substrate transporter"/>
    <property type="match status" value="1"/>
</dbReference>
<evidence type="ECO:0000256" key="2">
    <source>
        <dbReference type="ARBA" id="ARBA00022448"/>
    </source>
</evidence>